<proteinExistence type="predicted"/>
<evidence type="ECO:0000313" key="2">
    <source>
        <dbReference type="WBParaSite" id="nRc.2.0.1.t03421-RA"/>
    </source>
</evidence>
<protein>
    <submittedName>
        <fullName evidence="2">Uncharacterized protein</fullName>
    </submittedName>
</protein>
<dbReference type="AlphaFoldDB" id="A0A915HPJ4"/>
<evidence type="ECO:0000313" key="1">
    <source>
        <dbReference type="Proteomes" id="UP000887565"/>
    </source>
</evidence>
<accession>A0A915HPJ4</accession>
<dbReference type="WBParaSite" id="nRc.2.0.1.t03421-RA">
    <property type="protein sequence ID" value="nRc.2.0.1.t03421-RA"/>
    <property type="gene ID" value="nRc.2.0.1.g03421"/>
</dbReference>
<name>A0A915HPJ4_ROMCU</name>
<organism evidence="1 2">
    <name type="scientific">Romanomermis culicivorax</name>
    <name type="common">Nematode worm</name>
    <dbReference type="NCBI Taxonomy" id="13658"/>
    <lineage>
        <taxon>Eukaryota</taxon>
        <taxon>Metazoa</taxon>
        <taxon>Ecdysozoa</taxon>
        <taxon>Nematoda</taxon>
        <taxon>Enoplea</taxon>
        <taxon>Dorylaimia</taxon>
        <taxon>Mermithida</taxon>
        <taxon>Mermithoidea</taxon>
        <taxon>Mermithidae</taxon>
        <taxon>Romanomermis</taxon>
    </lineage>
</organism>
<sequence>MTLGKIDQHVTTDSNTLVQTIFFPRYTCNDQILCEALYFNQMDVTATKLGAGDRRRFNNTGAI</sequence>
<dbReference type="Proteomes" id="UP000887565">
    <property type="component" value="Unplaced"/>
</dbReference>
<reference evidence="2" key="1">
    <citation type="submission" date="2022-11" db="UniProtKB">
        <authorList>
            <consortium name="WormBaseParasite"/>
        </authorList>
    </citation>
    <scope>IDENTIFICATION</scope>
</reference>
<keyword evidence="1" id="KW-1185">Reference proteome</keyword>